<sequence>MATAQASAPHVKAVAQKHVGASLSSAIHVAIDAAGLAHSKPGLTGMRSAETEHEEGMGGCMYTRDEIEALTGAKHLRYVNWLGQLSIPIIDSTGRIIAVLGGMPRDPIGWKVVTDGAAKLFADHVADCCFTPDQLHHRRAQEPYPSISRGVSHGGGQTEPGELCNNAANTHVTDEMLQHEYFQHLAGFANCLFAMFAPLLFAFYQAQMALIAAWCPSLRWNFARSVFAACTFNFGPHAITVPHLDFGNLSWGWCAITALGDFDPDLGGHLILWDLRLAIQFLPGSTILILSAIVCHSNLPVSTHERRYSFTQYTAGGLFRWIRNGYKTDEAFEKSATQAERAGWAAEDLKRWEEGIAMYHTRIWVCLPPHILPHRLACLPHYGNESDDLTAGLHTAYSCTAAQHFTHAGIVLSPTVNPHLARYPRPVLGPRHFRLTAALAVVPNSSVADTVTASHAPT</sequence>
<protein>
    <submittedName>
        <fullName evidence="1">Uncharacterized protein</fullName>
    </submittedName>
</protein>
<dbReference type="Proteomes" id="UP001221757">
    <property type="component" value="Unassembled WGS sequence"/>
</dbReference>
<reference evidence="1" key="1">
    <citation type="submission" date="2023-03" db="EMBL/GenBank/DDBJ databases">
        <title>Massive genome expansion in bonnet fungi (Mycena s.s.) driven by repeated elements and novel gene families across ecological guilds.</title>
        <authorList>
            <consortium name="Lawrence Berkeley National Laboratory"/>
            <person name="Harder C.B."/>
            <person name="Miyauchi S."/>
            <person name="Viragh M."/>
            <person name="Kuo A."/>
            <person name="Thoen E."/>
            <person name="Andreopoulos B."/>
            <person name="Lu D."/>
            <person name="Skrede I."/>
            <person name="Drula E."/>
            <person name="Henrissat B."/>
            <person name="Morin E."/>
            <person name="Kohler A."/>
            <person name="Barry K."/>
            <person name="LaButti K."/>
            <person name="Morin E."/>
            <person name="Salamov A."/>
            <person name="Lipzen A."/>
            <person name="Mereny Z."/>
            <person name="Hegedus B."/>
            <person name="Baldrian P."/>
            <person name="Stursova M."/>
            <person name="Weitz H."/>
            <person name="Taylor A."/>
            <person name="Grigoriev I.V."/>
            <person name="Nagy L.G."/>
            <person name="Martin F."/>
            <person name="Kauserud H."/>
        </authorList>
    </citation>
    <scope>NUCLEOTIDE SEQUENCE</scope>
    <source>
        <strain evidence="1">CBHHK067</strain>
    </source>
</reference>
<dbReference type="Gene3D" id="3.60.130.30">
    <property type="match status" value="1"/>
</dbReference>
<dbReference type="EMBL" id="JARKIE010000017">
    <property type="protein sequence ID" value="KAJ7701529.1"/>
    <property type="molecule type" value="Genomic_DNA"/>
</dbReference>
<gene>
    <name evidence="1" type="ORF">B0H17DRAFT_1195310</name>
</gene>
<keyword evidence="2" id="KW-1185">Reference proteome</keyword>
<organism evidence="1 2">
    <name type="scientific">Mycena rosella</name>
    <name type="common">Pink bonnet</name>
    <name type="synonym">Agaricus rosellus</name>
    <dbReference type="NCBI Taxonomy" id="1033263"/>
    <lineage>
        <taxon>Eukaryota</taxon>
        <taxon>Fungi</taxon>
        <taxon>Dikarya</taxon>
        <taxon>Basidiomycota</taxon>
        <taxon>Agaricomycotina</taxon>
        <taxon>Agaricomycetes</taxon>
        <taxon>Agaricomycetidae</taxon>
        <taxon>Agaricales</taxon>
        <taxon>Marasmiineae</taxon>
        <taxon>Mycenaceae</taxon>
        <taxon>Mycena</taxon>
    </lineage>
</organism>
<proteinExistence type="predicted"/>
<comment type="caution">
    <text evidence="1">The sequence shown here is derived from an EMBL/GenBank/DDBJ whole genome shotgun (WGS) entry which is preliminary data.</text>
</comment>
<dbReference type="AlphaFoldDB" id="A0AAD7DXU9"/>
<evidence type="ECO:0000313" key="1">
    <source>
        <dbReference type="EMBL" id="KAJ7701529.1"/>
    </source>
</evidence>
<name>A0AAD7DXU9_MYCRO</name>
<accession>A0AAD7DXU9</accession>
<evidence type="ECO:0000313" key="2">
    <source>
        <dbReference type="Proteomes" id="UP001221757"/>
    </source>
</evidence>